<gene>
    <name evidence="7" type="ORF">WJX84_008211</name>
</gene>
<feature type="transmembrane region" description="Helical" evidence="6">
    <location>
        <begin position="509"/>
        <end position="533"/>
    </location>
</feature>
<organism evidence="7 8">
    <name type="scientific">Apatococcus fuscideae</name>
    <dbReference type="NCBI Taxonomy" id="2026836"/>
    <lineage>
        <taxon>Eukaryota</taxon>
        <taxon>Viridiplantae</taxon>
        <taxon>Chlorophyta</taxon>
        <taxon>core chlorophytes</taxon>
        <taxon>Trebouxiophyceae</taxon>
        <taxon>Chlorellales</taxon>
        <taxon>Chlorellaceae</taxon>
        <taxon>Apatococcus</taxon>
    </lineage>
</organism>
<feature type="transmembrane region" description="Helical" evidence="6">
    <location>
        <begin position="21"/>
        <end position="45"/>
    </location>
</feature>
<evidence type="ECO:0000256" key="4">
    <source>
        <dbReference type="ARBA" id="ARBA00022989"/>
    </source>
</evidence>
<proteinExistence type="predicted"/>
<feature type="transmembrane region" description="Helical" evidence="6">
    <location>
        <begin position="472"/>
        <end position="497"/>
    </location>
</feature>
<dbReference type="PANTHER" id="PTHR23504">
    <property type="entry name" value="MAJOR FACILITATOR SUPERFAMILY DOMAIN-CONTAINING PROTEIN 10"/>
    <property type="match status" value="1"/>
</dbReference>
<dbReference type="PANTHER" id="PTHR23504:SF117">
    <property type="entry name" value="MAJOR FACILITATOR SUPERFAMILY PROTEIN"/>
    <property type="match status" value="1"/>
</dbReference>
<feature type="transmembrane region" description="Helical" evidence="6">
    <location>
        <begin position="91"/>
        <end position="108"/>
    </location>
</feature>
<keyword evidence="3 6" id="KW-0812">Transmembrane</keyword>
<feature type="transmembrane region" description="Helical" evidence="6">
    <location>
        <begin position="370"/>
        <end position="387"/>
    </location>
</feature>
<feature type="transmembrane region" description="Helical" evidence="6">
    <location>
        <begin position="545"/>
        <end position="565"/>
    </location>
</feature>
<sequence length="568" mass="60354">MAPKLGPVARYPQTTLDQKQLTAILLAQLNESILIGLPYLIAVYMVRDWLGPEASEERIGRMTGLLAASFCGAQFVSSMFWGYFSDRFGRKWLVVMSNITSIVTVFAFGMAPSYWWAFAARCLGGFFNCTFLNVKAMLGESTDSTNQDSAMSYLGVSVGFGCVLAPVIGGSLARPCQEYGTGFMFCGPGGFLYQRPYFLPCFAVAVLSVIASLSSIFLLHETLPRLVAVRQPGGALLSKYHALNSSDVSSLELAVLEDPKLCMSLQSPPVLTPAPLEPSRAMDATDPAAFSMPLPSQSLEHAATELEDSTMKLQPPSAAAEGPRETVALEDAGGWCSRPGVAQDPELALTPLSSRQSQADAIPWYASKQVLLTLGGYGLAAFSYNIMDELVPLYASAPSSLGGLGLASNQLALPLMASGPVMIAWSVWGFPPVLRALKGILPTIRLSILLAAPLMLLIPLSSIAASNTRASLGILTLSFCCIRPIAASIYTCCMVLINSSGPRSELGAINGLGQAVAAFVKALGPFVGGIMWGTSLDLPFPGHQFLVFAVTGCIMLLVELVYVAVQLD</sequence>
<feature type="transmembrane region" description="Helical" evidence="6">
    <location>
        <begin position="114"/>
        <end position="138"/>
    </location>
</feature>
<dbReference type="Pfam" id="PF07690">
    <property type="entry name" value="MFS_1"/>
    <property type="match status" value="1"/>
</dbReference>
<comment type="subcellular location">
    <subcellularLocation>
        <location evidence="1">Membrane</location>
        <topology evidence="1">Multi-pass membrane protein</topology>
    </subcellularLocation>
</comment>
<dbReference type="InterPro" id="IPR011701">
    <property type="entry name" value="MFS"/>
</dbReference>
<feature type="transmembrane region" description="Helical" evidence="6">
    <location>
        <begin position="446"/>
        <end position="466"/>
    </location>
</feature>
<keyword evidence="4 6" id="KW-1133">Transmembrane helix</keyword>
<evidence type="ECO:0008006" key="9">
    <source>
        <dbReference type="Google" id="ProtNLM"/>
    </source>
</evidence>
<feature type="transmembrane region" description="Helical" evidence="6">
    <location>
        <begin position="150"/>
        <end position="173"/>
    </location>
</feature>
<keyword evidence="8" id="KW-1185">Reference proteome</keyword>
<evidence type="ECO:0000313" key="8">
    <source>
        <dbReference type="Proteomes" id="UP001485043"/>
    </source>
</evidence>
<dbReference type="Proteomes" id="UP001485043">
    <property type="component" value="Unassembled WGS sequence"/>
</dbReference>
<evidence type="ECO:0000256" key="3">
    <source>
        <dbReference type="ARBA" id="ARBA00022692"/>
    </source>
</evidence>
<feature type="transmembrane region" description="Helical" evidence="6">
    <location>
        <begin position="65"/>
        <end position="84"/>
    </location>
</feature>
<feature type="transmembrane region" description="Helical" evidence="6">
    <location>
        <begin position="197"/>
        <end position="219"/>
    </location>
</feature>
<name>A0AAW1TBZ7_9CHLO</name>
<dbReference type="Gene3D" id="1.20.1250.20">
    <property type="entry name" value="MFS general substrate transporter like domains"/>
    <property type="match status" value="1"/>
</dbReference>
<dbReference type="EMBL" id="JALJOV010000200">
    <property type="protein sequence ID" value="KAK9865981.1"/>
    <property type="molecule type" value="Genomic_DNA"/>
</dbReference>
<keyword evidence="5 6" id="KW-0472">Membrane</keyword>
<evidence type="ECO:0000256" key="2">
    <source>
        <dbReference type="ARBA" id="ARBA00022448"/>
    </source>
</evidence>
<keyword evidence="2" id="KW-0813">Transport</keyword>
<dbReference type="SUPFAM" id="SSF103473">
    <property type="entry name" value="MFS general substrate transporter"/>
    <property type="match status" value="1"/>
</dbReference>
<feature type="transmembrane region" description="Helical" evidence="6">
    <location>
        <begin position="411"/>
        <end position="434"/>
    </location>
</feature>
<dbReference type="InterPro" id="IPR036259">
    <property type="entry name" value="MFS_trans_sf"/>
</dbReference>
<reference evidence="7 8" key="1">
    <citation type="journal article" date="2024" name="Nat. Commun.">
        <title>Phylogenomics reveals the evolutionary origins of lichenization in chlorophyte algae.</title>
        <authorList>
            <person name="Puginier C."/>
            <person name="Libourel C."/>
            <person name="Otte J."/>
            <person name="Skaloud P."/>
            <person name="Haon M."/>
            <person name="Grisel S."/>
            <person name="Petersen M."/>
            <person name="Berrin J.G."/>
            <person name="Delaux P.M."/>
            <person name="Dal Grande F."/>
            <person name="Keller J."/>
        </authorList>
    </citation>
    <scope>NUCLEOTIDE SEQUENCE [LARGE SCALE GENOMIC DNA]</scope>
    <source>
        <strain evidence="7 8">SAG 2523</strain>
    </source>
</reference>
<protein>
    <recommendedName>
        <fullName evidence="9">Major facilitator superfamily (MFS) profile domain-containing protein</fullName>
    </recommendedName>
</protein>
<evidence type="ECO:0000256" key="6">
    <source>
        <dbReference type="SAM" id="Phobius"/>
    </source>
</evidence>
<evidence type="ECO:0000256" key="5">
    <source>
        <dbReference type="ARBA" id="ARBA00023136"/>
    </source>
</evidence>
<accession>A0AAW1TBZ7</accession>
<dbReference type="GO" id="GO:0022857">
    <property type="term" value="F:transmembrane transporter activity"/>
    <property type="evidence" value="ECO:0007669"/>
    <property type="project" value="InterPro"/>
</dbReference>
<evidence type="ECO:0000256" key="1">
    <source>
        <dbReference type="ARBA" id="ARBA00004141"/>
    </source>
</evidence>
<dbReference type="GO" id="GO:0016020">
    <property type="term" value="C:membrane"/>
    <property type="evidence" value="ECO:0007669"/>
    <property type="project" value="UniProtKB-SubCell"/>
</dbReference>
<evidence type="ECO:0000313" key="7">
    <source>
        <dbReference type="EMBL" id="KAK9865981.1"/>
    </source>
</evidence>
<comment type="caution">
    <text evidence="7">The sequence shown here is derived from an EMBL/GenBank/DDBJ whole genome shotgun (WGS) entry which is preliminary data.</text>
</comment>
<dbReference type="AlphaFoldDB" id="A0AAW1TBZ7"/>